<feature type="domain" description="PPC" evidence="6">
    <location>
        <begin position="147"/>
        <end position="284"/>
    </location>
</feature>
<dbReference type="AlphaFoldDB" id="A0AAE1XQT7"/>
<keyword evidence="2 4" id="KW-0238">DNA-binding</keyword>
<dbReference type="InterPro" id="IPR039605">
    <property type="entry name" value="AHL"/>
</dbReference>
<name>A0AAE1XQT7_9LAMI</name>
<comment type="subcellular location">
    <subcellularLocation>
        <location evidence="4">Nucleus</location>
    </subcellularLocation>
</comment>
<feature type="region of interest" description="Disordered" evidence="5">
    <location>
        <begin position="68"/>
        <end position="134"/>
    </location>
</feature>
<evidence type="ECO:0000256" key="5">
    <source>
        <dbReference type="SAM" id="MobiDB-lite"/>
    </source>
</evidence>
<evidence type="ECO:0000256" key="4">
    <source>
        <dbReference type="RuleBase" id="RU367031"/>
    </source>
</evidence>
<dbReference type="GO" id="GO:0003680">
    <property type="term" value="F:minor groove of adenine-thymine-rich DNA binding"/>
    <property type="evidence" value="ECO:0007669"/>
    <property type="project" value="UniProtKB-UniRule"/>
</dbReference>
<reference evidence="7" key="2">
    <citation type="journal article" date="2024" name="Plant">
        <title>Genomic evolution and insights into agronomic trait innovations of Sesamum species.</title>
        <authorList>
            <person name="Miao H."/>
            <person name="Wang L."/>
            <person name="Qu L."/>
            <person name="Liu H."/>
            <person name="Sun Y."/>
            <person name="Le M."/>
            <person name="Wang Q."/>
            <person name="Wei S."/>
            <person name="Zheng Y."/>
            <person name="Lin W."/>
            <person name="Duan Y."/>
            <person name="Cao H."/>
            <person name="Xiong S."/>
            <person name="Wang X."/>
            <person name="Wei L."/>
            <person name="Li C."/>
            <person name="Ma Q."/>
            <person name="Ju M."/>
            <person name="Zhao R."/>
            <person name="Li G."/>
            <person name="Mu C."/>
            <person name="Tian Q."/>
            <person name="Mei H."/>
            <person name="Zhang T."/>
            <person name="Gao T."/>
            <person name="Zhang H."/>
        </authorList>
    </citation>
    <scope>NUCLEOTIDE SEQUENCE</scope>
    <source>
        <strain evidence="7">3651</strain>
    </source>
</reference>
<keyword evidence="4" id="KW-0539">Nucleus</keyword>
<evidence type="ECO:0000256" key="1">
    <source>
        <dbReference type="ARBA" id="ARBA00023015"/>
    </source>
</evidence>
<evidence type="ECO:0000256" key="2">
    <source>
        <dbReference type="ARBA" id="ARBA00023125"/>
    </source>
</evidence>
<dbReference type="SUPFAM" id="SSF117856">
    <property type="entry name" value="AF0104/ALDC/Ptd012-like"/>
    <property type="match status" value="1"/>
</dbReference>
<evidence type="ECO:0000256" key="3">
    <source>
        <dbReference type="ARBA" id="ARBA00023163"/>
    </source>
</evidence>
<dbReference type="PANTHER" id="PTHR31500:SF9">
    <property type="entry name" value="AT-HOOK MOTIF NUCLEAR-LOCALIZED PROTEIN 9"/>
    <property type="match status" value="1"/>
</dbReference>
<evidence type="ECO:0000313" key="8">
    <source>
        <dbReference type="Proteomes" id="UP001293254"/>
    </source>
</evidence>
<comment type="function">
    <text evidence="4">Transcription factor that specifically binds AT-rich DNA sequences related to the nuclear matrix attachment regions (MARs).</text>
</comment>
<accession>A0AAE1XQT7</accession>
<evidence type="ECO:0000259" key="6">
    <source>
        <dbReference type="PROSITE" id="PS51742"/>
    </source>
</evidence>
<dbReference type="PANTHER" id="PTHR31500">
    <property type="entry name" value="AT-HOOK MOTIF NUCLEAR-LOCALIZED PROTEIN 9"/>
    <property type="match status" value="1"/>
</dbReference>
<keyword evidence="3 4" id="KW-0804">Transcription</keyword>
<keyword evidence="1 4" id="KW-0805">Transcription regulation</keyword>
<feature type="region of interest" description="Disordered" evidence="5">
    <location>
        <begin position="267"/>
        <end position="295"/>
    </location>
</feature>
<dbReference type="CDD" id="cd11378">
    <property type="entry name" value="DUF296"/>
    <property type="match status" value="1"/>
</dbReference>
<dbReference type="Proteomes" id="UP001293254">
    <property type="component" value="Unassembled WGS sequence"/>
</dbReference>
<reference evidence="7" key="1">
    <citation type="submission" date="2020-06" db="EMBL/GenBank/DDBJ databases">
        <authorList>
            <person name="Li T."/>
            <person name="Hu X."/>
            <person name="Zhang T."/>
            <person name="Song X."/>
            <person name="Zhang H."/>
            <person name="Dai N."/>
            <person name="Sheng W."/>
            <person name="Hou X."/>
            <person name="Wei L."/>
        </authorList>
    </citation>
    <scope>NUCLEOTIDE SEQUENCE</scope>
    <source>
        <strain evidence="7">3651</strain>
        <tissue evidence="7">Leaf</tissue>
    </source>
</reference>
<comment type="caution">
    <text evidence="7">The sequence shown here is derived from an EMBL/GenBank/DDBJ whole genome shotgun (WGS) entry which is preliminary data.</text>
</comment>
<evidence type="ECO:0000313" key="7">
    <source>
        <dbReference type="EMBL" id="KAK4415934.1"/>
    </source>
</evidence>
<sequence>MALPGSASYYGHRGTAESIMALQGPPSMNAFSDPTVHFQSNTVGSLTRPTLHLDTSSRMSPHGINLGPPQGISIGPPPAMVQGEPVRRKRGRPRKYGRDSAVSLALSPSTSSPVPIMRPTQKRRGRPPGTGRKQELVSLGGSLFNPGGRMIPHLIHVAAGEDVRRRILSFSQGRHAVVILSGIGAVSAVTVRSNSGGNVTYEGRRDILNLSGYYASHDLNAPQDPVGRLNLIIAGPEGSAIGGTVEGTMIAATPVQVMVVTLFPRSSKPKNNAGEGPEPSADHENVSNLVAPANA</sequence>
<dbReference type="InterPro" id="IPR005175">
    <property type="entry name" value="PPC_dom"/>
</dbReference>
<dbReference type="Gene3D" id="3.30.1330.80">
    <property type="entry name" value="Hypothetical protein, similar to alpha- acetolactate decarboxylase, domain 2"/>
    <property type="match status" value="1"/>
</dbReference>
<gene>
    <name evidence="7" type="ORF">Salat_2700800</name>
</gene>
<dbReference type="PROSITE" id="PS51742">
    <property type="entry name" value="PPC"/>
    <property type="match status" value="1"/>
</dbReference>
<dbReference type="GO" id="GO:0005634">
    <property type="term" value="C:nucleus"/>
    <property type="evidence" value="ECO:0007669"/>
    <property type="project" value="UniProtKB-SubCell"/>
</dbReference>
<dbReference type="Pfam" id="PF03479">
    <property type="entry name" value="PCC"/>
    <property type="match status" value="1"/>
</dbReference>
<protein>
    <recommendedName>
        <fullName evidence="4">AT-hook motif nuclear-localized protein</fullName>
    </recommendedName>
</protein>
<keyword evidence="8" id="KW-1185">Reference proteome</keyword>
<proteinExistence type="predicted"/>
<dbReference type="EMBL" id="JACGWO010000011">
    <property type="protein sequence ID" value="KAK4415934.1"/>
    <property type="molecule type" value="Genomic_DNA"/>
</dbReference>
<organism evidence="7 8">
    <name type="scientific">Sesamum alatum</name>
    <dbReference type="NCBI Taxonomy" id="300844"/>
    <lineage>
        <taxon>Eukaryota</taxon>
        <taxon>Viridiplantae</taxon>
        <taxon>Streptophyta</taxon>
        <taxon>Embryophyta</taxon>
        <taxon>Tracheophyta</taxon>
        <taxon>Spermatophyta</taxon>
        <taxon>Magnoliopsida</taxon>
        <taxon>eudicotyledons</taxon>
        <taxon>Gunneridae</taxon>
        <taxon>Pentapetalae</taxon>
        <taxon>asterids</taxon>
        <taxon>lamiids</taxon>
        <taxon>Lamiales</taxon>
        <taxon>Pedaliaceae</taxon>
        <taxon>Sesamum</taxon>
    </lineage>
</organism>
<comment type="domain">
    <text evidence="4">The PPC domain mediates interactions between AHL proteins.</text>
</comment>